<name>A0A1D2ACE2_AUXPR</name>
<gene>
    <name evidence="9" type="ORF">g.100115</name>
</gene>
<keyword evidence="7" id="KW-0472">Membrane</keyword>
<proteinExistence type="predicted"/>
<evidence type="ECO:0000256" key="4">
    <source>
        <dbReference type="ARBA" id="ARBA00023235"/>
    </source>
</evidence>
<keyword evidence="4 5" id="KW-0413">Isomerase</keyword>
<dbReference type="FunFam" id="3.10.50.40:FF:000006">
    <property type="entry name" value="Peptidyl-prolyl cis-trans isomerase"/>
    <property type="match status" value="1"/>
</dbReference>
<dbReference type="EMBL" id="GDKF01001752">
    <property type="protein sequence ID" value="JAT76870.1"/>
    <property type="molecule type" value="Transcribed_RNA"/>
</dbReference>
<evidence type="ECO:0000256" key="5">
    <source>
        <dbReference type="PROSITE-ProRule" id="PRU00277"/>
    </source>
</evidence>
<dbReference type="InterPro" id="IPR046357">
    <property type="entry name" value="PPIase_dom_sf"/>
</dbReference>
<evidence type="ECO:0000256" key="3">
    <source>
        <dbReference type="ARBA" id="ARBA00023110"/>
    </source>
</evidence>
<dbReference type="InterPro" id="IPR044609">
    <property type="entry name" value="FKBP2/11"/>
</dbReference>
<dbReference type="GO" id="GO:0005783">
    <property type="term" value="C:endoplasmic reticulum"/>
    <property type="evidence" value="ECO:0007669"/>
    <property type="project" value="TreeGrafter"/>
</dbReference>
<evidence type="ECO:0000313" key="9">
    <source>
        <dbReference type="EMBL" id="JAT76870.1"/>
    </source>
</evidence>
<dbReference type="SUPFAM" id="SSF54534">
    <property type="entry name" value="FKBP-like"/>
    <property type="match status" value="1"/>
</dbReference>
<comment type="catalytic activity">
    <reaction evidence="1 5">
        <text>[protein]-peptidylproline (omega=180) = [protein]-peptidylproline (omega=0)</text>
        <dbReference type="Rhea" id="RHEA:16237"/>
        <dbReference type="Rhea" id="RHEA-COMP:10747"/>
        <dbReference type="Rhea" id="RHEA-COMP:10748"/>
        <dbReference type="ChEBI" id="CHEBI:83833"/>
        <dbReference type="ChEBI" id="CHEBI:83834"/>
        <dbReference type="EC" id="5.2.1.8"/>
    </reaction>
</comment>
<accession>A0A1D2ACE2</accession>
<evidence type="ECO:0000259" key="8">
    <source>
        <dbReference type="PROSITE" id="PS50059"/>
    </source>
</evidence>
<dbReference type="GO" id="GO:0003755">
    <property type="term" value="F:peptidyl-prolyl cis-trans isomerase activity"/>
    <property type="evidence" value="ECO:0007669"/>
    <property type="project" value="UniProtKB-KW"/>
</dbReference>
<dbReference type="InterPro" id="IPR001179">
    <property type="entry name" value="PPIase_FKBP_dom"/>
</dbReference>
<feature type="domain" description="PPIase FKBP-type" evidence="8">
    <location>
        <begin position="79"/>
        <end position="168"/>
    </location>
</feature>
<evidence type="ECO:0000256" key="2">
    <source>
        <dbReference type="ARBA" id="ARBA00013194"/>
    </source>
</evidence>
<dbReference type="EC" id="5.2.1.8" evidence="2 5"/>
<organism evidence="9">
    <name type="scientific">Auxenochlorella protothecoides</name>
    <name type="common">Green microalga</name>
    <name type="synonym">Chlorella protothecoides</name>
    <dbReference type="NCBI Taxonomy" id="3075"/>
    <lineage>
        <taxon>Eukaryota</taxon>
        <taxon>Viridiplantae</taxon>
        <taxon>Chlorophyta</taxon>
        <taxon>core chlorophytes</taxon>
        <taxon>Trebouxiophyceae</taxon>
        <taxon>Chlorellales</taxon>
        <taxon>Chlorellaceae</taxon>
        <taxon>Auxenochlorella</taxon>
    </lineage>
</organism>
<reference evidence="9" key="1">
    <citation type="submission" date="2015-08" db="EMBL/GenBank/DDBJ databases">
        <authorList>
            <person name="Babu N.S."/>
            <person name="Beckwith C.J."/>
            <person name="Beseler K.G."/>
            <person name="Brison A."/>
            <person name="Carone J.V."/>
            <person name="Caskin T.P."/>
            <person name="Diamond M."/>
            <person name="Durham M.E."/>
            <person name="Foxe J.M."/>
            <person name="Go M."/>
            <person name="Henderson B.A."/>
            <person name="Jones I.B."/>
            <person name="McGettigan J.A."/>
            <person name="Micheletti S.J."/>
            <person name="Nasrallah M.E."/>
            <person name="Ortiz D."/>
            <person name="Piller C.R."/>
            <person name="Privatt S.R."/>
            <person name="Schneider S.L."/>
            <person name="Sharp S."/>
            <person name="Smith T.C."/>
            <person name="Stanton J.D."/>
            <person name="Ullery H.E."/>
            <person name="Wilson R.J."/>
            <person name="Serrano M.G."/>
            <person name="Buck G."/>
            <person name="Lee V."/>
            <person name="Wang Y."/>
            <person name="Carvalho R."/>
            <person name="Voegtly L."/>
            <person name="Shi R."/>
            <person name="Duckworth R."/>
            <person name="Johnson A."/>
            <person name="Loviza R."/>
            <person name="Walstead R."/>
            <person name="Shah Z."/>
            <person name="Kiflezghi M."/>
            <person name="Wade K."/>
            <person name="Ball S.L."/>
            <person name="Bradley K.W."/>
            <person name="Asai D.J."/>
            <person name="Bowman C.A."/>
            <person name="Russell D.A."/>
            <person name="Pope W.H."/>
            <person name="Jacobs-Sera D."/>
            <person name="Hendrix R.W."/>
            <person name="Hatfull G.F."/>
        </authorList>
    </citation>
    <scope>NUCLEOTIDE SEQUENCE</scope>
</reference>
<dbReference type="Gene3D" id="3.10.50.40">
    <property type="match status" value="1"/>
</dbReference>
<keyword evidence="7" id="KW-1133">Transmembrane helix</keyword>
<dbReference type="PANTHER" id="PTHR45779">
    <property type="entry name" value="PEPTIDYLPROLYL ISOMERASE"/>
    <property type="match status" value="1"/>
</dbReference>
<dbReference type="Pfam" id="PF00254">
    <property type="entry name" value="FKBP_C"/>
    <property type="match status" value="1"/>
</dbReference>
<keyword evidence="3 5" id="KW-0697">Rotamase</keyword>
<evidence type="ECO:0000256" key="1">
    <source>
        <dbReference type="ARBA" id="ARBA00000971"/>
    </source>
</evidence>
<evidence type="ECO:0000256" key="6">
    <source>
        <dbReference type="SAM" id="MobiDB-lite"/>
    </source>
</evidence>
<feature type="compositionally biased region" description="Polar residues" evidence="6">
    <location>
        <begin position="9"/>
        <end position="21"/>
    </location>
</feature>
<protein>
    <recommendedName>
        <fullName evidence="2 5">peptidylprolyl isomerase</fullName>
        <ecNumber evidence="2 5">5.2.1.8</ecNumber>
    </recommendedName>
</protein>
<feature type="transmembrane region" description="Helical" evidence="7">
    <location>
        <begin position="31"/>
        <end position="53"/>
    </location>
</feature>
<keyword evidence="7" id="KW-0812">Transmembrane</keyword>
<feature type="region of interest" description="Disordered" evidence="6">
    <location>
        <begin position="1"/>
        <end position="21"/>
    </location>
</feature>
<dbReference type="PROSITE" id="PS50059">
    <property type="entry name" value="FKBP_PPIASE"/>
    <property type="match status" value="1"/>
</dbReference>
<sequence>MEGRKRDTSAPSDSSKNNALFSPQRLPIESLSQIIIMMGRLMVCTTVLALAVAMTAKASDLQITTLHTPPSCAVKAAKGDGVSVHYRGTLQADGTEFDSSYKRGQPISFKLGVGQVIKGWDQGVEGMCIGEKRKLVIPPELGYGARGAGGVIPGGATLVFETELVSIQGKTETISI</sequence>
<dbReference type="AlphaFoldDB" id="A0A1D2ACE2"/>
<dbReference type="PANTHER" id="PTHR45779:SF7">
    <property type="entry name" value="PEPTIDYLPROLYL ISOMERASE"/>
    <property type="match status" value="1"/>
</dbReference>
<evidence type="ECO:0000256" key="7">
    <source>
        <dbReference type="SAM" id="Phobius"/>
    </source>
</evidence>